<dbReference type="InterPro" id="IPR001303">
    <property type="entry name" value="Aldolase_II/adducin_N"/>
</dbReference>
<proteinExistence type="predicted"/>
<dbReference type="GO" id="GO:0016832">
    <property type="term" value="F:aldehyde-lyase activity"/>
    <property type="evidence" value="ECO:0007669"/>
    <property type="project" value="TreeGrafter"/>
</dbReference>
<dbReference type="InterPro" id="IPR036409">
    <property type="entry name" value="Aldolase_II/adducin_N_sf"/>
</dbReference>
<dbReference type="SMART" id="SM01007">
    <property type="entry name" value="Aldolase_II"/>
    <property type="match status" value="1"/>
</dbReference>
<evidence type="ECO:0000256" key="1">
    <source>
        <dbReference type="ARBA" id="ARBA00022723"/>
    </source>
</evidence>
<dbReference type="PANTHER" id="PTHR22789">
    <property type="entry name" value="FUCULOSE PHOSPHATE ALDOLASE"/>
    <property type="match status" value="1"/>
</dbReference>
<organism evidence="4">
    <name type="scientific">marine sediment metagenome</name>
    <dbReference type="NCBI Taxonomy" id="412755"/>
    <lineage>
        <taxon>unclassified sequences</taxon>
        <taxon>metagenomes</taxon>
        <taxon>ecological metagenomes</taxon>
    </lineage>
</organism>
<keyword evidence="1" id="KW-0479">Metal-binding</keyword>
<dbReference type="SUPFAM" id="SSF53639">
    <property type="entry name" value="AraD/HMP-PK domain-like"/>
    <property type="match status" value="1"/>
</dbReference>
<evidence type="ECO:0000256" key="2">
    <source>
        <dbReference type="ARBA" id="ARBA00023239"/>
    </source>
</evidence>
<dbReference type="EMBL" id="BARV01006298">
    <property type="protein sequence ID" value="GAI10892.1"/>
    <property type="molecule type" value="Genomic_DNA"/>
</dbReference>
<dbReference type="NCBIfam" id="NF006413">
    <property type="entry name" value="PRK08660.1"/>
    <property type="match status" value="1"/>
</dbReference>
<dbReference type="AlphaFoldDB" id="X1KUW6"/>
<comment type="caution">
    <text evidence="4">The sequence shown here is derived from an EMBL/GenBank/DDBJ whole genome shotgun (WGS) entry which is preliminary data.</text>
</comment>
<dbReference type="GO" id="GO:0005829">
    <property type="term" value="C:cytosol"/>
    <property type="evidence" value="ECO:0007669"/>
    <property type="project" value="TreeGrafter"/>
</dbReference>
<dbReference type="Pfam" id="PF00596">
    <property type="entry name" value="Aldolase_II"/>
    <property type="match status" value="1"/>
</dbReference>
<dbReference type="Gene3D" id="3.40.225.10">
    <property type="entry name" value="Class II aldolase/adducin N-terminal domain"/>
    <property type="match status" value="1"/>
</dbReference>
<dbReference type="PANTHER" id="PTHR22789:SF0">
    <property type="entry name" value="3-OXO-TETRONATE 4-PHOSPHATE DECARBOXYLASE-RELATED"/>
    <property type="match status" value="1"/>
</dbReference>
<evidence type="ECO:0000259" key="3">
    <source>
        <dbReference type="SMART" id="SM01007"/>
    </source>
</evidence>
<keyword evidence="2" id="KW-0456">Lyase</keyword>
<dbReference type="InterPro" id="IPR050197">
    <property type="entry name" value="Aldolase_class_II_sugar_metab"/>
</dbReference>
<dbReference type="GO" id="GO:0046872">
    <property type="term" value="F:metal ion binding"/>
    <property type="evidence" value="ECO:0007669"/>
    <property type="project" value="UniProtKB-KW"/>
</dbReference>
<gene>
    <name evidence="4" type="ORF">S06H3_12893</name>
</gene>
<protein>
    <recommendedName>
        <fullName evidence="3">Class II aldolase/adducin N-terminal domain-containing protein</fullName>
    </recommendedName>
</protein>
<dbReference type="GO" id="GO:0019323">
    <property type="term" value="P:pentose catabolic process"/>
    <property type="evidence" value="ECO:0007669"/>
    <property type="project" value="TreeGrafter"/>
</dbReference>
<reference evidence="4" key="1">
    <citation type="journal article" date="2014" name="Front. Microbiol.">
        <title>High frequency of phylogenetically diverse reductive dehalogenase-homologous genes in deep subseafloor sedimentary metagenomes.</title>
        <authorList>
            <person name="Kawai M."/>
            <person name="Futagami T."/>
            <person name="Toyoda A."/>
            <person name="Takaki Y."/>
            <person name="Nishi S."/>
            <person name="Hori S."/>
            <person name="Arai W."/>
            <person name="Tsubouchi T."/>
            <person name="Morono Y."/>
            <person name="Uchiyama I."/>
            <person name="Ito T."/>
            <person name="Fujiyama A."/>
            <person name="Inagaki F."/>
            <person name="Takami H."/>
        </authorList>
    </citation>
    <scope>NUCLEOTIDE SEQUENCE</scope>
    <source>
        <strain evidence="4">Expedition CK06-06</strain>
    </source>
</reference>
<name>X1KUW6_9ZZZZ</name>
<accession>X1KUW6</accession>
<sequence length="196" mass="21178">MILSQFQTVGHDLFTRGLVSSHNGNLSIRLGDRLIITRRGCMLSCLQEHDLIETGISKNNRSTPLASVELAVHRAIYRETSALAIIHAHPPYAVALSLTEAEIVPNGAEGLSTVGQVPVLGWRMKVRPGGLADIIAQALKQHRIVMVHGHGSFAIGQLLEDAHDCTTTLEESCQVICLLRSLQVGQVKEPSASDHG</sequence>
<feature type="domain" description="Class II aldolase/adducin N-terminal" evidence="3">
    <location>
        <begin position="4"/>
        <end position="177"/>
    </location>
</feature>
<evidence type="ECO:0000313" key="4">
    <source>
        <dbReference type="EMBL" id="GAI10892.1"/>
    </source>
</evidence>